<feature type="transmembrane region" description="Helical" evidence="1">
    <location>
        <begin position="242"/>
        <end position="261"/>
    </location>
</feature>
<organism evidence="3 5">
    <name type="scientific">Glycomyces lechevalierae</name>
    <dbReference type="NCBI Taxonomy" id="256034"/>
    <lineage>
        <taxon>Bacteria</taxon>
        <taxon>Bacillati</taxon>
        <taxon>Actinomycetota</taxon>
        <taxon>Actinomycetes</taxon>
        <taxon>Glycomycetales</taxon>
        <taxon>Glycomycetaceae</taxon>
        <taxon>Glycomyces</taxon>
    </lineage>
</organism>
<protein>
    <submittedName>
        <fullName evidence="3">CPBP family intramembrane metalloprotease</fullName>
    </submittedName>
    <submittedName>
        <fullName evidence="4">Membrane protease YdiL (CAAX protease family)</fullName>
    </submittedName>
</protein>
<evidence type="ECO:0000313" key="6">
    <source>
        <dbReference type="Proteomes" id="UP001183604"/>
    </source>
</evidence>
<dbReference type="GO" id="GO:0008237">
    <property type="term" value="F:metallopeptidase activity"/>
    <property type="evidence" value="ECO:0007669"/>
    <property type="project" value="UniProtKB-KW"/>
</dbReference>
<sequence>MESRTKGVVVFIAIAFGTAWAGMFGAPLLFGLSLVNPLVQLAGIAFTPAIAAFIVRKWVTREGFADAGLRPRLREHWRLYLAAWLGPLAFAAASLAVAVAVGLWDFDPAALSLLPGASVWVTIAALLVLVVVLTPIYWGEEFGWTSYLRLRLFPERPLLSTLATGLIWAVWHYPLAFMGYIEFDNVILGLAVWTVSFMLQEVILTWLRLRSGSVWTASLAHAGNNMVFALLIGTALGDDHQIAGTLLGIVPCAVIALWLMLSGRVASDRHTAAPLEREPVAAR</sequence>
<dbReference type="PANTHER" id="PTHR35797">
    <property type="entry name" value="PROTEASE-RELATED"/>
    <property type="match status" value="1"/>
</dbReference>
<name>A0A9X3SWP2_9ACTN</name>
<keyword evidence="1" id="KW-0472">Membrane</keyword>
<dbReference type="InterPro" id="IPR042150">
    <property type="entry name" value="MmRce1-like"/>
</dbReference>
<feature type="domain" description="CAAX prenyl protease 2/Lysostaphin resistance protein A-like" evidence="2">
    <location>
        <begin position="123"/>
        <end position="227"/>
    </location>
</feature>
<evidence type="ECO:0000259" key="2">
    <source>
        <dbReference type="Pfam" id="PF02517"/>
    </source>
</evidence>
<feature type="transmembrane region" description="Helical" evidence="1">
    <location>
        <begin position="38"/>
        <end position="59"/>
    </location>
</feature>
<dbReference type="GO" id="GO:0080120">
    <property type="term" value="P:CAAX-box protein maturation"/>
    <property type="evidence" value="ECO:0007669"/>
    <property type="project" value="UniProtKB-ARBA"/>
</dbReference>
<keyword evidence="1" id="KW-1133">Transmembrane helix</keyword>
<dbReference type="PANTHER" id="PTHR35797:SF1">
    <property type="entry name" value="PROTEASE"/>
    <property type="match status" value="1"/>
</dbReference>
<dbReference type="GO" id="GO:0004175">
    <property type="term" value="F:endopeptidase activity"/>
    <property type="evidence" value="ECO:0007669"/>
    <property type="project" value="UniProtKB-ARBA"/>
</dbReference>
<feature type="transmembrane region" description="Helical" evidence="1">
    <location>
        <begin position="79"/>
        <end position="104"/>
    </location>
</feature>
<dbReference type="GO" id="GO:0006508">
    <property type="term" value="P:proteolysis"/>
    <property type="evidence" value="ECO:0007669"/>
    <property type="project" value="UniProtKB-KW"/>
</dbReference>
<evidence type="ECO:0000256" key="1">
    <source>
        <dbReference type="SAM" id="Phobius"/>
    </source>
</evidence>
<comment type="caution">
    <text evidence="3">The sequence shown here is derived from an EMBL/GenBank/DDBJ whole genome shotgun (WGS) entry which is preliminary data.</text>
</comment>
<reference evidence="4 6" key="2">
    <citation type="submission" date="2023-07" db="EMBL/GenBank/DDBJ databases">
        <title>Sequencing the genomes of 1000 actinobacteria strains.</title>
        <authorList>
            <person name="Klenk H.-P."/>
        </authorList>
    </citation>
    <scope>NUCLEOTIDE SEQUENCE [LARGE SCALE GENOMIC DNA]</scope>
    <source>
        <strain evidence="4 6">DSM 44724</strain>
    </source>
</reference>
<dbReference type="RefSeq" id="WP_270124536.1">
    <property type="nucleotide sequence ID" value="NZ_BAAAOM010000004.1"/>
</dbReference>
<feature type="transmembrane region" description="Helical" evidence="1">
    <location>
        <begin position="158"/>
        <end position="181"/>
    </location>
</feature>
<keyword evidence="4" id="KW-0645">Protease</keyword>
<proteinExistence type="predicted"/>
<dbReference type="EMBL" id="JAPZVQ010000022">
    <property type="protein sequence ID" value="MDA1388050.1"/>
    <property type="molecule type" value="Genomic_DNA"/>
</dbReference>
<keyword evidence="1" id="KW-0812">Transmembrane</keyword>
<dbReference type="Proteomes" id="UP001145799">
    <property type="component" value="Unassembled WGS sequence"/>
</dbReference>
<dbReference type="InterPro" id="IPR003675">
    <property type="entry name" value="Rce1/LyrA-like_dom"/>
</dbReference>
<dbReference type="AlphaFoldDB" id="A0A9X3SWP2"/>
<reference evidence="3" key="1">
    <citation type="submission" date="2022-12" db="EMBL/GenBank/DDBJ databases">
        <title>Gycomyces niveus sp.nov., a novel actinomycete isolated from soil in Shouguang.</title>
        <authorList>
            <person name="Yang X."/>
        </authorList>
    </citation>
    <scope>NUCLEOTIDE SEQUENCE</scope>
    <source>
        <strain evidence="3">DSM 44724</strain>
    </source>
</reference>
<evidence type="ECO:0000313" key="3">
    <source>
        <dbReference type="EMBL" id="MDA1388050.1"/>
    </source>
</evidence>
<dbReference type="Proteomes" id="UP001183604">
    <property type="component" value="Unassembled WGS sequence"/>
</dbReference>
<feature type="transmembrane region" description="Helical" evidence="1">
    <location>
        <begin position="214"/>
        <end position="236"/>
    </location>
</feature>
<dbReference type="EMBL" id="JAVDYD010000001">
    <property type="protein sequence ID" value="MDR7338778.1"/>
    <property type="molecule type" value="Genomic_DNA"/>
</dbReference>
<feature type="transmembrane region" description="Helical" evidence="1">
    <location>
        <begin position="116"/>
        <end position="138"/>
    </location>
</feature>
<keyword evidence="3" id="KW-0378">Hydrolase</keyword>
<accession>A0A9X3SWP2</accession>
<keyword evidence="6" id="KW-1185">Reference proteome</keyword>
<evidence type="ECO:0000313" key="5">
    <source>
        <dbReference type="Proteomes" id="UP001145799"/>
    </source>
</evidence>
<dbReference type="Pfam" id="PF02517">
    <property type="entry name" value="Rce1-like"/>
    <property type="match status" value="1"/>
</dbReference>
<gene>
    <name evidence="4" type="ORF">J2S69_002497</name>
    <name evidence="3" type="ORF">O2L01_23855</name>
</gene>
<keyword evidence="3" id="KW-0482">Metalloprotease</keyword>
<feature type="transmembrane region" description="Helical" evidence="1">
    <location>
        <begin position="7"/>
        <end position="32"/>
    </location>
</feature>
<evidence type="ECO:0000313" key="4">
    <source>
        <dbReference type="EMBL" id="MDR7338778.1"/>
    </source>
</evidence>
<feature type="transmembrane region" description="Helical" evidence="1">
    <location>
        <begin position="187"/>
        <end position="207"/>
    </location>
</feature>